<evidence type="ECO:0000256" key="2">
    <source>
        <dbReference type="SAM" id="Phobius"/>
    </source>
</evidence>
<keyword evidence="2" id="KW-0812">Transmembrane</keyword>
<dbReference type="Proteomes" id="UP000034603">
    <property type="component" value="Unassembled WGS sequence"/>
</dbReference>
<name>A0A0G0HM34_9BACT</name>
<reference evidence="3 4" key="1">
    <citation type="journal article" date="2015" name="Nature">
        <title>rRNA introns, odd ribosomes, and small enigmatic genomes across a large radiation of phyla.</title>
        <authorList>
            <person name="Brown C.T."/>
            <person name="Hug L.A."/>
            <person name="Thomas B.C."/>
            <person name="Sharon I."/>
            <person name="Castelle C.J."/>
            <person name="Singh A."/>
            <person name="Wilkins M.J."/>
            <person name="Williams K.H."/>
            <person name="Banfield J.F."/>
        </authorList>
    </citation>
    <scope>NUCLEOTIDE SEQUENCE [LARGE SCALE GENOMIC DNA]</scope>
</reference>
<keyword evidence="2" id="KW-1133">Transmembrane helix</keyword>
<organism evidence="3 4">
    <name type="scientific">Candidatus Woesebacteria bacterium GW2011_GWA1_37_8</name>
    <dbReference type="NCBI Taxonomy" id="1618546"/>
    <lineage>
        <taxon>Bacteria</taxon>
        <taxon>Candidatus Woeseibacteriota</taxon>
    </lineage>
</organism>
<comment type="caution">
    <text evidence="3">The sequence shown here is derived from an EMBL/GenBank/DDBJ whole genome shotgun (WGS) entry which is preliminary data.</text>
</comment>
<dbReference type="GO" id="GO:0016787">
    <property type="term" value="F:hydrolase activity"/>
    <property type="evidence" value="ECO:0007669"/>
    <property type="project" value="UniProtKB-KW"/>
</dbReference>
<keyword evidence="2" id="KW-0472">Membrane</keyword>
<dbReference type="InterPro" id="IPR005754">
    <property type="entry name" value="Sortase"/>
</dbReference>
<dbReference type="CDD" id="cd05830">
    <property type="entry name" value="Sortase_E"/>
    <property type="match status" value="1"/>
</dbReference>
<dbReference type="Gene3D" id="2.40.260.10">
    <property type="entry name" value="Sortase"/>
    <property type="match status" value="1"/>
</dbReference>
<accession>A0A0G0HM34</accession>
<dbReference type="AlphaFoldDB" id="A0A0G0HM34"/>
<evidence type="ECO:0000313" key="3">
    <source>
        <dbReference type="EMBL" id="KKQ44218.1"/>
    </source>
</evidence>
<dbReference type="Pfam" id="PF04203">
    <property type="entry name" value="Sortase"/>
    <property type="match status" value="1"/>
</dbReference>
<sequence length="243" mass="26954">MYPHRTVYSARSKKTHGTVYVAASVGIKLAYSLFRGVGAGLIAFVVLAFLFTIGPIVKEETKYASRSSEDKAKVEYLTKLAEANNISKVQEEAAGLGLDSYFSIYIPKIDAKSKVIANVDPGNEVAYVASLKEGVAHAQGTYFPGQGKGVYLFAHSTDTTFNVTRYNAIFYLLRELEVGDDIVVFFTDKKYVYAVSDKQIVEANDTSWLTRQYSEETLVLQTCWPPGTSWKRLILVARPKTDS</sequence>
<dbReference type="SUPFAM" id="SSF63817">
    <property type="entry name" value="Sortase"/>
    <property type="match status" value="1"/>
</dbReference>
<gene>
    <name evidence="3" type="ORF">US62_C0030G0008</name>
</gene>
<protein>
    <recommendedName>
        <fullName evidence="5">Sortase family protein</fullName>
    </recommendedName>
</protein>
<feature type="transmembrane region" description="Helical" evidence="2">
    <location>
        <begin position="37"/>
        <end position="57"/>
    </location>
</feature>
<dbReference type="EMBL" id="LBTR01000030">
    <property type="protein sequence ID" value="KKQ44218.1"/>
    <property type="molecule type" value="Genomic_DNA"/>
</dbReference>
<proteinExistence type="predicted"/>
<evidence type="ECO:0000313" key="4">
    <source>
        <dbReference type="Proteomes" id="UP000034603"/>
    </source>
</evidence>
<evidence type="ECO:0008006" key="5">
    <source>
        <dbReference type="Google" id="ProtNLM"/>
    </source>
</evidence>
<dbReference type="NCBIfam" id="TIGR01076">
    <property type="entry name" value="sortase_fam"/>
    <property type="match status" value="1"/>
</dbReference>
<keyword evidence="1" id="KW-0378">Hydrolase</keyword>
<dbReference type="InterPro" id="IPR023365">
    <property type="entry name" value="Sortase_dom-sf"/>
</dbReference>
<evidence type="ECO:0000256" key="1">
    <source>
        <dbReference type="ARBA" id="ARBA00022801"/>
    </source>
</evidence>
<dbReference type="InterPro" id="IPR042003">
    <property type="entry name" value="Sortase_E"/>
</dbReference>